<comment type="cofactor">
    <cofactor evidence="12">
        <name>Fe(2+)</name>
        <dbReference type="ChEBI" id="CHEBI:29033"/>
    </cofactor>
</comment>
<evidence type="ECO:0000256" key="4">
    <source>
        <dbReference type="ARBA" id="ARBA00022692"/>
    </source>
</evidence>
<dbReference type="InterPro" id="IPR009160">
    <property type="entry name" value="Acyl-CoA_deSatase_haem/ster-bd"/>
</dbReference>
<dbReference type="PANTHER" id="PTHR11351:SF98">
    <property type="entry name" value="RE43130P"/>
    <property type="match status" value="1"/>
</dbReference>
<dbReference type="InterPro" id="IPR015876">
    <property type="entry name" value="Acyl-CoA_DS"/>
</dbReference>
<dbReference type="EMBL" id="GAKP01015159">
    <property type="protein sequence ID" value="JAC43793.1"/>
    <property type="molecule type" value="Transcribed_RNA"/>
</dbReference>
<sequence length="417" mass="47658">MAPNLIGSTFLIAETAITNNDANNNKQTTLAKTSCKSSNDRVPNQGESAAAMQQQLAKTSAQTQSKTDAVTQKPYKMEIVWFNVMLFVILHSMALYGLYLIWAENAYLEFFIGYLYAVLGGLGITAGVHRLWSHRAYKAKLPLRIFLMLCQSLAFQNSIYEWCRDHRVHHKFTDTNADPHNSGRGFFFAHMGWLMCKKHPDVRERGKTIDMSDILADPVVKFQKRLYFLIMPICCFVIPGLFPYYVLGSSLQVCFFVCSMLRYALSLHGTWLVNSAAHFYGMRPYEKNISSVDSKMVSVIAFGEGWHNYHHVFPWDYKAGELGTYQYNWTTAFLDFMARIGQAYDLKSVSNEMILKRVQRTGDGSHPSVQDVNNNNVNISELVSKLDHDNEETLVWGWDDKDICDEDRKGAVHKKEE</sequence>
<dbReference type="CDD" id="cd03505">
    <property type="entry name" value="Delta9-FADS-like"/>
    <property type="match status" value="1"/>
</dbReference>
<organism evidence="15">
    <name type="scientific">Bactrocera dorsalis</name>
    <name type="common">Oriental fruit fly</name>
    <name type="synonym">Dacus dorsalis</name>
    <dbReference type="NCBI Taxonomy" id="27457"/>
    <lineage>
        <taxon>Eukaryota</taxon>
        <taxon>Metazoa</taxon>
        <taxon>Ecdysozoa</taxon>
        <taxon>Arthropoda</taxon>
        <taxon>Hexapoda</taxon>
        <taxon>Insecta</taxon>
        <taxon>Pterygota</taxon>
        <taxon>Neoptera</taxon>
        <taxon>Endopterygota</taxon>
        <taxon>Diptera</taxon>
        <taxon>Brachycera</taxon>
        <taxon>Muscomorpha</taxon>
        <taxon>Tephritoidea</taxon>
        <taxon>Tephritidae</taxon>
        <taxon>Bactrocera</taxon>
        <taxon>Bactrocera</taxon>
    </lineage>
</organism>
<keyword evidence="4 12" id="KW-0812">Transmembrane</keyword>
<dbReference type="PIRSF" id="PIRSF000345">
    <property type="entry name" value="OLE1"/>
    <property type="match status" value="1"/>
</dbReference>
<accession>A0A034VQG3</accession>
<evidence type="ECO:0000256" key="11">
    <source>
        <dbReference type="ARBA" id="ARBA00023160"/>
    </source>
</evidence>
<name>A0A034VQG3_BACDO</name>
<dbReference type="InterPro" id="IPR005804">
    <property type="entry name" value="FA_desaturase_dom"/>
</dbReference>
<dbReference type="GO" id="GO:0006636">
    <property type="term" value="P:unsaturated fatty acid biosynthetic process"/>
    <property type="evidence" value="ECO:0007669"/>
    <property type="project" value="InterPro"/>
</dbReference>
<evidence type="ECO:0000256" key="12">
    <source>
        <dbReference type="RuleBase" id="RU000581"/>
    </source>
</evidence>
<keyword evidence="7 12" id="KW-0560">Oxidoreductase</keyword>
<keyword evidence="3 12" id="KW-0444">Lipid biosynthesis</keyword>
<dbReference type="Pfam" id="PF00487">
    <property type="entry name" value="FA_desaturase"/>
    <property type="match status" value="1"/>
</dbReference>
<dbReference type="OrthoDB" id="10260134at2759"/>
<feature type="transmembrane region" description="Helical" evidence="13">
    <location>
        <begin position="226"/>
        <end position="247"/>
    </location>
</feature>
<evidence type="ECO:0000256" key="8">
    <source>
        <dbReference type="ARBA" id="ARBA00023004"/>
    </source>
</evidence>
<comment type="domain">
    <text evidence="12">The histidine box domains are involved in binding the catalytic metal ions.</text>
</comment>
<keyword evidence="6 13" id="KW-1133">Transmembrane helix</keyword>
<comment type="subcellular location">
    <subcellularLocation>
        <location evidence="1">Membrane</location>
        <topology evidence="1">Multi-pass membrane protein</topology>
    </subcellularLocation>
</comment>
<keyword evidence="9" id="KW-0443">Lipid metabolism</keyword>
<dbReference type="PRINTS" id="PR00075">
    <property type="entry name" value="FACDDSATRASE"/>
</dbReference>
<evidence type="ECO:0000256" key="2">
    <source>
        <dbReference type="ARBA" id="ARBA00009295"/>
    </source>
</evidence>
<evidence type="ECO:0000256" key="13">
    <source>
        <dbReference type="SAM" id="Phobius"/>
    </source>
</evidence>
<feature type="transmembrane region" description="Helical" evidence="13">
    <location>
        <begin position="80"/>
        <end position="102"/>
    </location>
</feature>
<comment type="similarity">
    <text evidence="2 12">Belongs to the fatty acid desaturase type 1 family.</text>
</comment>
<evidence type="ECO:0000256" key="7">
    <source>
        <dbReference type="ARBA" id="ARBA00023002"/>
    </source>
</evidence>
<evidence type="ECO:0000256" key="5">
    <source>
        <dbReference type="ARBA" id="ARBA00022832"/>
    </source>
</evidence>
<evidence type="ECO:0000313" key="15">
    <source>
        <dbReference type="EMBL" id="JAC43793.1"/>
    </source>
</evidence>
<evidence type="ECO:0000259" key="14">
    <source>
        <dbReference type="Pfam" id="PF00487"/>
    </source>
</evidence>
<dbReference type="EMBL" id="GAKP01015158">
    <property type="protein sequence ID" value="JAC43794.1"/>
    <property type="molecule type" value="Transcribed_RNA"/>
</dbReference>
<gene>
    <name evidence="15" type="primary">ACOD1</name>
</gene>
<dbReference type="GO" id="GO:0005506">
    <property type="term" value="F:iron ion binding"/>
    <property type="evidence" value="ECO:0007669"/>
    <property type="project" value="TreeGrafter"/>
</dbReference>
<protein>
    <submittedName>
        <fullName evidence="15">Acyl-CoA desaturase 1</fullName>
    </submittedName>
</protein>
<evidence type="ECO:0000256" key="3">
    <source>
        <dbReference type="ARBA" id="ARBA00022516"/>
    </source>
</evidence>
<evidence type="ECO:0000256" key="10">
    <source>
        <dbReference type="ARBA" id="ARBA00023136"/>
    </source>
</evidence>
<feature type="transmembrane region" description="Helical" evidence="13">
    <location>
        <begin position="114"/>
        <end position="132"/>
    </location>
</feature>
<dbReference type="GO" id="GO:0004768">
    <property type="term" value="F:stearoyl-CoA 9-desaturase activity"/>
    <property type="evidence" value="ECO:0007669"/>
    <property type="project" value="InterPro"/>
</dbReference>
<keyword evidence="8" id="KW-0408">Iron</keyword>
<keyword evidence="5" id="KW-0276">Fatty acid metabolism</keyword>
<reference evidence="15" key="1">
    <citation type="journal article" date="2014" name="BMC Genomics">
        <title>Characterizing the developmental transcriptome of the oriental fruit fly, Bactrocera dorsalis (Diptera: Tephritidae) through comparative genomic analysis with Drosophila melanogaster utilizing modENCODE datasets.</title>
        <authorList>
            <person name="Geib S.M."/>
            <person name="Calla B."/>
            <person name="Hall B."/>
            <person name="Hou S."/>
            <person name="Manoukis N.C."/>
        </authorList>
    </citation>
    <scope>NUCLEOTIDE SEQUENCE</scope>
    <source>
        <strain evidence="15">Punador</strain>
    </source>
</reference>
<feature type="domain" description="Fatty acid desaturase" evidence="14">
    <location>
        <begin position="111"/>
        <end position="314"/>
    </location>
</feature>
<dbReference type="PANTHER" id="PTHR11351">
    <property type="entry name" value="ACYL-COA DESATURASE"/>
    <property type="match status" value="1"/>
</dbReference>
<dbReference type="GO" id="GO:0005789">
    <property type="term" value="C:endoplasmic reticulum membrane"/>
    <property type="evidence" value="ECO:0007669"/>
    <property type="project" value="TreeGrafter"/>
</dbReference>
<dbReference type="AlphaFoldDB" id="A0A034VQG3"/>
<evidence type="ECO:0000256" key="6">
    <source>
        <dbReference type="ARBA" id="ARBA00022989"/>
    </source>
</evidence>
<keyword evidence="11 12" id="KW-0275">Fatty acid biosynthesis</keyword>
<evidence type="ECO:0000256" key="1">
    <source>
        <dbReference type="ARBA" id="ARBA00004141"/>
    </source>
</evidence>
<proteinExistence type="inferred from homology"/>
<keyword evidence="10 13" id="KW-0472">Membrane</keyword>
<evidence type="ECO:0000256" key="9">
    <source>
        <dbReference type="ARBA" id="ARBA00023098"/>
    </source>
</evidence>